<keyword evidence="3" id="KW-1015">Disulfide bond</keyword>
<dbReference type="PANTHER" id="PTHR42852:SF6">
    <property type="entry name" value="THIOL:DISULFIDE INTERCHANGE PROTEIN DSBE"/>
    <property type="match status" value="1"/>
</dbReference>
<dbReference type="STRING" id="1094466.KQS_13280"/>
<dbReference type="GO" id="GO:0030313">
    <property type="term" value="C:cell envelope"/>
    <property type="evidence" value="ECO:0007669"/>
    <property type="project" value="UniProtKB-SubCell"/>
</dbReference>
<dbReference type="OrthoDB" id="6399635at2"/>
<dbReference type="InterPro" id="IPR012336">
    <property type="entry name" value="Thioredoxin-like_fold"/>
</dbReference>
<organism evidence="6 7">
    <name type="scientific">Flavobacterium indicum (strain DSM 17447 / CIP 109464 / GPTSA100-9)</name>
    <dbReference type="NCBI Taxonomy" id="1094466"/>
    <lineage>
        <taxon>Bacteria</taxon>
        <taxon>Pseudomonadati</taxon>
        <taxon>Bacteroidota</taxon>
        <taxon>Flavobacteriia</taxon>
        <taxon>Flavobacteriales</taxon>
        <taxon>Flavobacteriaceae</taxon>
        <taxon>Flavobacterium</taxon>
    </lineage>
</organism>
<keyword evidence="4" id="KW-0676">Redox-active center</keyword>
<evidence type="ECO:0000256" key="4">
    <source>
        <dbReference type="ARBA" id="ARBA00023284"/>
    </source>
</evidence>
<keyword evidence="2" id="KW-0201">Cytochrome c-type biogenesis</keyword>
<dbReference type="PROSITE" id="PS51352">
    <property type="entry name" value="THIOREDOXIN_2"/>
    <property type="match status" value="1"/>
</dbReference>
<accession>H8XRW9</accession>
<evidence type="ECO:0000256" key="3">
    <source>
        <dbReference type="ARBA" id="ARBA00023157"/>
    </source>
</evidence>
<dbReference type="eggNOG" id="COG0526">
    <property type="taxonomic scope" value="Bacteria"/>
</dbReference>
<proteinExistence type="predicted"/>
<dbReference type="EMBL" id="HE774682">
    <property type="protein sequence ID" value="CCG54553.1"/>
    <property type="molecule type" value="Genomic_DNA"/>
</dbReference>
<evidence type="ECO:0000256" key="2">
    <source>
        <dbReference type="ARBA" id="ARBA00022748"/>
    </source>
</evidence>
<dbReference type="SUPFAM" id="SSF52833">
    <property type="entry name" value="Thioredoxin-like"/>
    <property type="match status" value="1"/>
</dbReference>
<evidence type="ECO:0000313" key="7">
    <source>
        <dbReference type="Proteomes" id="UP000007599"/>
    </source>
</evidence>
<dbReference type="KEGG" id="fin:KQS_13280"/>
<dbReference type="InterPro" id="IPR036249">
    <property type="entry name" value="Thioredoxin-like_sf"/>
</dbReference>
<name>H8XRW9_FLAIG</name>
<dbReference type="GO" id="GO:0017004">
    <property type="term" value="P:cytochrome complex assembly"/>
    <property type="evidence" value="ECO:0007669"/>
    <property type="project" value="UniProtKB-KW"/>
</dbReference>
<feature type="domain" description="Thioredoxin" evidence="5">
    <location>
        <begin position="317"/>
        <end position="443"/>
    </location>
</feature>
<dbReference type="Proteomes" id="UP000007599">
    <property type="component" value="Chromosome I"/>
</dbReference>
<evidence type="ECO:0000259" key="5">
    <source>
        <dbReference type="PROSITE" id="PS51352"/>
    </source>
</evidence>
<sequence>MSKFIFANETIVIQGLFLNNSKYTSVSLEKFDIGSHIVATSKIHDGSFVIELPIKIEPGIYRLKYSQVEANSFFDIIINGTEKKITFTFDFNSSNPSPLFESNTENAIYYNFLMNESEKVKALLIQQFFLQNYPSVKDDIFNRVKKNYFEDINKIRSERSFFIKKNKNLPWACALIKNKPINFSDNFRNDQRIIDFENHEKYWEKIEVSNESLLNTPIFVDHILIYLQYYLNSNLGLDSNEVEIGLKKSIDSIMIQFSSTNKIQEFAIRYLIDGFNEIGYVNIVDYIYEKYANLILKFNIQRQSEAKVLEKNTSKKLEIGSVSPNIEWKSNDNQSISNLHQIKAKEILLIFWSSDCPHCEEAMRKADEWAKIAKNKVVVAIGIENNKDQYLDKIKSYKNIWHYSDFKGFESSLLRNFKVEATPTFFVIDENKRIVNVLNTFPF</sequence>
<evidence type="ECO:0000256" key="1">
    <source>
        <dbReference type="ARBA" id="ARBA00004196"/>
    </source>
</evidence>
<evidence type="ECO:0000313" key="6">
    <source>
        <dbReference type="EMBL" id="CCG54553.1"/>
    </source>
</evidence>
<protein>
    <recommendedName>
        <fullName evidence="5">Thioredoxin domain-containing protein</fullName>
    </recommendedName>
</protein>
<dbReference type="CDD" id="cd02966">
    <property type="entry name" value="TlpA_like_family"/>
    <property type="match status" value="1"/>
</dbReference>
<dbReference type="InterPro" id="IPR050553">
    <property type="entry name" value="Thioredoxin_ResA/DsbE_sf"/>
</dbReference>
<keyword evidence="7" id="KW-1185">Reference proteome</keyword>
<reference evidence="7" key="2">
    <citation type="submission" date="2012-03" db="EMBL/GenBank/DDBJ databases">
        <title>Complete genome sequence of Flavobacterium indicum GPTSA100-9T, isolated from warm spring water.</title>
        <authorList>
            <person name="Barbier P."/>
            <person name="Houel A."/>
            <person name="Loux V."/>
            <person name="Poulain J."/>
            <person name="Bernardet J.-F."/>
            <person name="Touchon M."/>
            <person name="Duchaud E."/>
        </authorList>
    </citation>
    <scope>NUCLEOTIDE SEQUENCE [LARGE SCALE GENOMIC DNA]</scope>
    <source>
        <strain evidence="7">DSM 17447 / CIP 109464 / GPTSA100-9</strain>
    </source>
</reference>
<dbReference type="AlphaFoldDB" id="H8XRW9"/>
<dbReference type="PANTHER" id="PTHR42852">
    <property type="entry name" value="THIOL:DISULFIDE INTERCHANGE PROTEIN DSBE"/>
    <property type="match status" value="1"/>
</dbReference>
<gene>
    <name evidence="6" type="ordered locus">KQS_13280</name>
</gene>
<dbReference type="HOGENOM" id="CLU_620661_0_0_10"/>
<dbReference type="PATRIC" id="fig|1094466.5.peg.2600"/>
<dbReference type="Pfam" id="PF13905">
    <property type="entry name" value="Thioredoxin_8"/>
    <property type="match status" value="1"/>
</dbReference>
<dbReference type="InterPro" id="IPR013766">
    <property type="entry name" value="Thioredoxin_domain"/>
</dbReference>
<dbReference type="Gene3D" id="3.40.30.10">
    <property type="entry name" value="Glutaredoxin"/>
    <property type="match status" value="1"/>
</dbReference>
<comment type="subcellular location">
    <subcellularLocation>
        <location evidence="1">Cell envelope</location>
    </subcellularLocation>
</comment>
<reference evidence="6 7" key="1">
    <citation type="journal article" date="2012" name="J. Bacteriol.">
        <title>Complete Genome Sequence of Flavobacterium indicum GPSTA100-9T, Isolated from Warm Spring Water.</title>
        <authorList>
            <person name="Barbier P."/>
            <person name="Houel A."/>
            <person name="Loux V."/>
            <person name="Poulain J."/>
            <person name="Bernardet J.F."/>
            <person name="Touchon M."/>
            <person name="Duchaud E."/>
        </authorList>
    </citation>
    <scope>NUCLEOTIDE SEQUENCE [LARGE SCALE GENOMIC DNA]</scope>
    <source>
        <strain evidence="7">DSM 17447 / CIP 109464 / GPTSA100-9</strain>
    </source>
</reference>
<dbReference type="RefSeq" id="WP_014389671.1">
    <property type="nucleotide sequence ID" value="NC_017025.1"/>
</dbReference>